<dbReference type="AlphaFoldDB" id="A0A166CYX6"/>
<sequence>MRDDSDIVKPNNRSSCQPWHMLAIRSTPNSFGPSVDYHFNCLPAQCTHRRCFNNDTDKAIFAAPVSPASVCGPYHCPPASLHWSSGRCGEANGEWVALAIPQLVSCSLLRWVLPPLSVYLKEVAFEVSCALPSRHTSFFLFVLRVIMSRSLDECDAILADMCDCYRMSVERTRWYGDNIGCHFRECAEDVVVYERRWEEEKKNFKETLAGLSIPCDVVKNLVLEATDPVEPVEPAPARHPPMEEWE</sequence>
<organism evidence="1">
    <name type="scientific">Daucus carota subsp. sativus</name>
    <name type="common">Carrot</name>
    <dbReference type="NCBI Taxonomy" id="79200"/>
    <lineage>
        <taxon>Eukaryota</taxon>
        <taxon>Viridiplantae</taxon>
        <taxon>Streptophyta</taxon>
        <taxon>Embryophyta</taxon>
        <taxon>Tracheophyta</taxon>
        <taxon>Spermatophyta</taxon>
        <taxon>Magnoliopsida</taxon>
        <taxon>eudicotyledons</taxon>
        <taxon>Gunneridae</taxon>
        <taxon>Pentapetalae</taxon>
        <taxon>asterids</taxon>
        <taxon>campanulids</taxon>
        <taxon>Apiales</taxon>
        <taxon>Apiaceae</taxon>
        <taxon>Apioideae</taxon>
        <taxon>Scandiceae</taxon>
        <taxon>Daucinae</taxon>
        <taxon>Daucus</taxon>
        <taxon>Daucus sect. Daucus</taxon>
    </lineage>
</organism>
<name>A0A166CYX6_DAUCS</name>
<evidence type="ECO:0000313" key="2">
    <source>
        <dbReference type="EMBL" id="WOG86784.1"/>
    </source>
</evidence>
<accession>A0A166CYX6</accession>
<reference evidence="1" key="1">
    <citation type="journal article" date="2016" name="Nat. Genet.">
        <title>A high-quality carrot genome assembly provides new insights into carotenoid accumulation and asterid genome evolution.</title>
        <authorList>
            <person name="Iorizzo M."/>
            <person name="Ellison S."/>
            <person name="Senalik D."/>
            <person name="Zeng P."/>
            <person name="Satapoomin P."/>
            <person name="Huang J."/>
            <person name="Bowman M."/>
            <person name="Iovene M."/>
            <person name="Sanseverino W."/>
            <person name="Cavagnaro P."/>
            <person name="Yildiz M."/>
            <person name="Macko-Podgorni A."/>
            <person name="Moranska E."/>
            <person name="Grzebelus E."/>
            <person name="Grzebelus D."/>
            <person name="Ashrafi H."/>
            <person name="Zheng Z."/>
            <person name="Cheng S."/>
            <person name="Spooner D."/>
            <person name="Van Deynze A."/>
            <person name="Simon P."/>
        </authorList>
    </citation>
    <scope>NUCLEOTIDE SEQUENCE [LARGE SCALE GENOMIC DNA]</scope>
    <source>
        <tissue evidence="1">Leaf</tissue>
    </source>
</reference>
<gene>
    <name evidence="1" type="ORF">DCAR_005351</name>
    <name evidence="2" type="ORF">DCAR_0206002</name>
</gene>
<dbReference type="Proteomes" id="UP000077755">
    <property type="component" value="Chromosome 2"/>
</dbReference>
<protein>
    <submittedName>
        <fullName evidence="1">Uncharacterized protein</fullName>
    </submittedName>
</protein>
<evidence type="ECO:0000313" key="3">
    <source>
        <dbReference type="Proteomes" id="UP000077755"/>
    </source>
</evidence>
<dbReference type="EMBL" id="CP093344">
    <property type="protein sequence ID" value="WOG86784.1"/>
    <property type="molecule type" value="Genomic_DNA"/>
</dbReference>
<proteinExistence type="predicted"/>
<evidence type="ECO:0000313" key="1">
    <source>
        <dbReference type="EMBL" id="KZN04514.1"/>
    </source>
</evidence>
<dbReference type="EMBL" id="LNRQ01000002">
    <property type="protein sequence ID" value="KZN04514.1"/>
    <property type="molecule type" value="Genomic_DNA"/>
</dbReference>
<reference evidence="2" key="2">
    <citation type="submission" date="2022-03" db="EMBL/GenBank/DDBJ databases">
        <title>Draft title - Genomic analysis of global carrot germplasm unveils the trajectory of domestication and the origin of high carotenoid orange carrot.</title>
        <authorList>
            <person name="Iorizzo M."/>
            <person name="Ellison S."/>
            <person name="Senalik D."/>
            <person name="Macko-Podgorni A."/>
            <person name="Grzebelus D."/>
            <person name="Bostan H."/>
            <person name="Rolling W."/>
            <person name="Curaba J."/>
            <person name="Simon P."/>
        </authorList>
    </citation>
    <scope>NUCLEOTIDE SEQUENCE</scope>
    <source>
        <tissue evidence="2">Leaf</tissue>
    </source>
</reference>
<keyword evidence="3" id="KW-1185">Reference proteome</keyword>
<dbReference type="Gramene" id="KZN04514">
    <property type="protein sequence ID" value="KZN04514"/>
    <property type="gene ID" value="DCAR_005351"/>
</dbReference>